<keyword evidence="2" id="KW-0812">Transmembrane</keyword>
<feature type="compositionally biased region" description="Basic and acidic residues" evidence="1">
    <location>
        <begin position="34"/>
        <end position="46"/>
    </location>
</feature>
<evidence type="ECO:0000313" key="4">
    <source>
        <dbReference type="Proteomes" id="UP000635996"/>
    </source>
</evidence>
<protein>
    <recommendedName>
        <fullName evidence="5">Integral membrane protein</fullName>
    </recommendedName>
</protein>
<keyword evidence="4" id="KW-1185">Reference proteome</keyword>
<feature type="region of interest" description="Disordered" evidence="1">
    <location>
        <begin position="34"/>
        <end position="54"/>
    </location>
</feature>
<sequence>MTERDEFEQEFDLQWANAAVHKEPSAQARMLAARRQEEQPRPRSFADAEPAVPRRSSWRSAAIVFGGIAALIVLLGYARTHALY</sequence>
<accession>A0ABX0YPA2</accession>
<evidence type="ECO:0000313" key="3">
    <source>
        <dbReference type="EMBL" id="NJP13878.1"/>
    </source>
</evidence>
<evidence type="ECO:0000256" key="2">
    <source>
        <dbReference type="SAM" id="Phobius"/>
    </source>
</evidence>
<name>A0ABX0YPA2_STRTL</name>
<feature type="transmembrane region" description="Helical" evidence="2">
    <location>
        <begin position="58"/>
        <end position="78"/>
    </location>
</feature>
<comment type="caution">
    <text evidence="3">The sequence shown here is derived from an EMBL/GenBank/DDBJ whole genome shotgun (WGS) entry which is preliminary data.</text>
</comment>
<proteinExistence type="predicted"/>
<keyword evidence="2" id="KW-0472">Membrane</keyword>
<gene>
    <name evidence="3" type="ORF">HCJ95_06110</name>
</gene>
<evidence type="ECO:0000256" key="1">
    <source>
        <dbReference type="SAM" id="MobiDB-lite"/>
    </source>
</evidence>
<keyword evidence="2" id="KW-1133">Transmembrane helix</keyword>
<dbReference type="Proteomes" id="UP000635996">
    <property type="component" value="Unassembled WGS sequence"/>
</dbReference>
<dbReference type="RefSeq" id="WP_125496266.1">
    <property type="nucleotide sequence ID" value="NZ_BMVZ01000002.1"/>
</dbReference>
<reference evidence="3 4" key="1">
    <citation type="submission" date="2020-03" db="EMBL/GenBank/DDBJ databases">
        <title>WGS of actinomycetes isolated from Thailand.</title>
        <authorList>
            <person name="Thawai C."/>
        </authorList>
    </citation>
    <scope>NUCLEOTIDE SEQUENCE [LARGE SCALE GENOMIC DNA]</scope>
    <source>
        <strain evidence="3 4">NBRC 13905</strain>
    </source>
</reference>
<dbReference type="EMBL" id="JAATEL010000004">
    <property type="protein sequence ID" value="NJP13878.1"/>
    <property type="molecule type" value="Genomic_DNA"/>
</dbReference>
<evidence type="ECO:0008006" key="5">
    <source>
        <dbReference type="Google" id="ProtNLM"/>
    </source>
</evidence>
<organism evidence="3 4">
    <name type="scientific">Streptomyces thermoviolaceus subsp. thermoviolaceus</name>
    <dbReference type="NCBI Taxonomy" id="66860"/>
    <lineage>
        <taxon>Bacteria</taxon>
        <taxon>Bacillati</taxon>
        <taxon>Actinomycetota</taxon>
        <taxon>Actinomycetes</taxon>
        <taxon>Kitasatosporales</taxon>
        <taxon>Streptomycetaceae</taxon>
        <taxon>Streptomyces</taxon>
    </lineage>
</organism>